<name>A0A642UNU8_DIURU</name>
<keyword evidence="1" id="KW-0175">Coiled coil</keyword>
<dbReference type="EMBL" id="SWFT01000090">
    <property type="protein sequence ID" value="KAA8902440.1"/>
    <property type="molecule type" value="Genomic_DNA"/>
</dbReference>
<dbReference type="OMA" id="QDVIMIE"/>
<dbReference type="PANTHER" id="PTHR10540">
    <property type="entry name" value="EUKARYOTIC TRANSLATION INITIATION FACTOR 3 SUBUNIT F-RELATED"/>
    <property type="match status" value="1"/>
</dbReference>
<dbReference type="GO" id="GO:0003743">
    <property type="term" value="F:translation initiation factor activity"/>
    <property type="evidence" value="ECO:0007669"/>
    <property type="project" value="TreeGrafter"/>
</dbReference>
<dbReference type="AlphaFoldDB" id="A0A642UNU8"/>
<dbReference type="GO" id="GO:0031369">
    <property type="term" value="F:translation initiation factor binding"/>
    <property type="evidence" value="ECO:0007669"/>
    <property type="project" value="TreeGrafter"/>
</dbReference>
<evidence type="ECO:0000313" key="4">
    <source>
        <dbReference type="Proteomes" id="UP000449547"/>
    </source>
</evidence>
<evidence type="ECO:0000256" key="1">
    <source>
        <dbReference type="SAM" id="Coils"/>
    </source>
</evidence>
<protein>
    <recommendedName>
        <fullName evidence="2">MPN domain-containing protein</fullName>
    </recommendedName>
</protein>
<dbReference type="InterPro" id="IPR000555">
    <property type="entry name" value="JAMM/MPN+_dom"/>
</dbReference>
<comment type="caution">
    <text evidence="3">The sequence shown here is derived from an EMBL/GenBank/DDBJ whole genome shotgun (WGS) entry which is preliminary data.</text>
</comment>
<dbReference type="OrthoDB" id="25498at2759"/>
<dbReference type="Pfam" id="PF01398">
    <property type="entry name" value="JAB"/>
    <property type="match status" value="1"/>
</dbReference>
<dbReference type="Pfam" id="PF13012">
    <property type="entry name" value="MitMem_reg"/>
    <property type="match status" value="1"/>
</dbReference>
<organism evidence="3 4">
    <name type="scientific">Diutina rugosa</name>
    <name type="common">Yeast</name>
    <name type="synonym">Candida rugosa</name>
    <dbReference type="NCBI Taxonomy" id="5481"/>
    <lineage>
        <taxon>Eukaryota</taxon>
        <taxon>Fungi</taxon>
        <taxon>Dikarya</taxon>
        <taxon>Ascomycota</taxon>
        <taxon>Saccharomycotina</taxon>
        <taxon>Pichiomycetes</taxon>
        <taxon>Debaryomycetaceae</taxon>
        <taxon>Diutina</taxon>
    </lineage>
</organism>
<dbReference type="PROSITE" id="PS50249">
    <property type="entry name" value="MPN"/>
    <property type="match status" value="1"/>
</dbReference>
<keyword evidence="4" id="KW-1185">Reference proteome</keyword>
<dbReference type="VEuPathDB" id="FungiDB:DIURU_002894"/>
<feature type="domain" description="MPN" evidence="2">
    <location>
        <begin position="24"/>
        <end position="164"/>
    </location>
</feature>
<dbReference type="GeneID" id="54781545"/>
<evidence type="ECO:0000259" key="2">
    <source>
        <dbReference type="PROSITE" id="PS50249"/>
    </source>
</evidence>
<dbReference type="RefSeq" id="XP_034012425.1">
    <property type="nucleotide sequence ID" value="XM_034155595.1"/>
</dbReference>
<dbReference type="InterPro" id="IPR037518">
    <property type="entry name" value="MPN"/>
</dbReference>
<proteinExistence type="predicted"/>
<evidence type="ECO:0000313" key="3">
    <source>
        <dbReference type="EMBL" id="KAA8902440.1"/>
    </source>
</evidence>
<dbReference type="InterPro" id="IPR024969">
    <property type="entry name" value="EIF3F/CSN6-like_C"/>
</dbReference>
<accession>A0A642UNU8</accession>
<feature type="coiled-coil region" evidence="1">
    <location>
        <begin position="215"/>
        <end position="249"/>
    </location>
</feature>
<sequence>MFMHLVRPNVAAPAASSASGPAKIKIHTPALLQILEIIAKQVLPEHKRAIGTLLGIRSDDGSEFEIREAFMVPCNDTGDTVVIDDQAHKAMYQLYKKAHPKEAVLGWFGSAKEIDDTTGLIHDFYSKPDRAHPFPAIYLNVDFLDAEGKPKHPEIVTYIGAAVGKPQQGWKQANYIFSPIPNEVVHATATEQIAYSQVARGKTLEQDLEYLDQQLGDVSDNIDTMLAAIEQLEQKDDDASLEVLRLMSNNLLTRPKVDAGDKDALSRMFRNHNQDVVMIECLTKAVKEQIELSAKLTQSSELEKRA</sequence>
<dbReference type="GO" id="GO:0071541">
    <property type="term" value="C:eukaryotic translation initiation factor 3 complex, eIF3m"/>
    <property type="evidence" value="ECO:0007669"/>
    <property type="project" value="TreeGrafter"/>
</dbReference>
<dbReference type="Gene3D" id="3.40.140.10">
    <property type="entry name" value="Cytidine Deaminase, domain 2"/>
    <property type="match status" value="1"/>
</dbReference>
<dbReference type="GO" id="GO:0008237">
    <property type="term" value="F:metallopeptidase activity"/>
    <property type="evidence" value="ECO:0007669"/>
    <property type="project" value="InterPro"/>
</dbReference>
<gene>
    <name evidence="3" type="ORF">DIURU_002894</name>
</gene>
<dbReference type="Proteomes" id="UP000449547">
    <property type="component" value="Unassembled WGS sequence"/>
</dbReference>
<reference evidence="3 4" key="1">
    <citation type="submission" date="2019-07" db="EMBL/GenBank/DDBJ databases">
        <title>Genome assembly of two rare yeast pathogens: Diutina rugosa and Trichomonascus ciferrii.</title>
        <authorList>
            <person name="Mixao V."/>
            <person name="Saus E."/>
            <person name="Hansen A."/>
            <person name="Lass-Flor C."/>
            <person name="Gabaldon T."/>
        </authorList>
    </citation>
    <scope>NUCLEOTIDE SEQUENCE [LARGE SCALE GENOMIC DNA]</scope>
    <source>
        <strain evidence="3 4">CBS 613</strain>
    </source>
</reference>
<dbReference type="PANTHER" id="PTHR10540:SF6">
    <property type="entry name" value="EUKARYOTIC TRANSLATION INITIATION FACTOR 3 SUBUNIT F"/>
    <property type="match status" value="1"/>
</dbReference>